<dbReference type="Pfam" id="PF12832">
    <property type="entry name" value="MFS_1_like"/>
    <property type="match status" value="1"/>
</dbReference>
<feature type="transmembrane region" description="Helical" evidence="7">
    <location>
        <begin position="409"/>
        <end position="428"/>
    </location>
</feature>
<name>A0ABY7EP00_MYAAR</name>
<dbReference type="SUPFAM" id="SSF103473">
    <property type="entry name" value="MFS general substrate transporter"/>
    <property type="match status" value="1"/>
</dbReference>
<evidence type="ECO:0000313" key="9">
    <source>
        <dbReference type="EMBL" id="WAR10546.1"/>
    </source>
</evidence>
<evidence type="ECO:0000313" key="10">
    <source>
        <dbReference type="Proteomes" id="UP001164746"/>
    </source>
</evidence>
<gene>
    <name evidence="9" type="ORF">MAR_035622</name>
</gene>
<comment type="subcellular location">
    <subcellularLocation>
        <location evidence="1">Membrane</location>
        <topology evidence="1">Multi-pass membrane protein</topology>
    </subcellularLocation>
</comment>
<feature type="region of interest" description="Disordered" evidence="6">
    <location>
        <begin position="647"/>
        <end position="750"/>
    </location>
</feature>
<accession>A0ABY7EP00</accession>
<feature type="domain" description="Major facilitator superfamily associated" evidence="8">
    <location>
        <begin position="27"/>
        <end position="533"/>
    </location>
</feature>
<dbReference type="EMBL" id="CP111018">
    <property type="protein sequence ID" value="WAR10546.1"/>
    <property type="molecule type" value="Genomic_DNA"/>
</dbReference>
<evidence type="ECO:0000256" key="4">
    <source>
        <dbReference type="ARBA" id="ARBA00022989"/>
    </source>
</evidence>
<keyword evidence="4 7" id="KW-1133">Transmembrane helix</keyword>
<organism evidence="9 10">
    <name type="scientific">Mya arenaria</name>
    <name type="common">Soft-shell clam</name>
    <dbReference type="NCBI Taxonomy" id="6604"/>
    <lineage>
        <taxon>Eukaryota</taxon>
        <taxon>Metazoa</taxon>
        <taxon>Spiralia</taxon>
        <taxon>Lophotrochozoa</taxon>
        <taxon>Mollusca</taxon>
        <taxon>Bivalvia</taxon>
        <taxon>Autobranchia</taxon>
        <taxon>Heteroconchia</taxon>
        <taxon>Euheterodonta</taxon>
        <taxon>Imparidentia</taxon>
        <taxon>Neoheterodontei</taxon>
        <taxon>Myida</taxon>
        <taxon>Myoidea</taxon>
        <taxon>Myidae</taxon>
        <taxon>Mya</taxon>
    </lineage>
</organism>
<feature type="transmembrane region" description="Helical" evidence="7">
    <location>
        <begin position="152"/>
        <end position="182"/>
    </location>
</feature>
<keyword evidence="3 7" id="KW-0812">Transmembrane</keyword>
<evidence type="ECO:0000256" key="7">
    <source>
        <dbReference type="SAM" id="Phobius"/>
    </source>
</evidence>
<feature type="transmembrane region" description="Helical" evidence="7">
    <location>
        <begin position="531"/>
        <end position="552"/>
    </location>
</feature>
<sequence length="811" mass="91776">MEKLKSKTYRRDVIDNFFTYVDKDLLICKLFYFFFFAAFGSLYPLLAIYFKQLGMNATQSGILVGFRPFIEFCSAPFWGGVADRWRKWRFLQLMSVGSWVVFTLAMAFVKPPHVFCFGENNITETDIINYEKDLIKPAYSTVYYERGAVRDAFFALLLIVVIGEFFSAPAVTFADTVTLSYLGEDTDNYGRQRMFGSLGWGLSMFFVSIALDGSTTFPGHPCETQHKREKDYILCFAVFSVLMSCAAITAFQFKFAGQDESISCWPSPFVKAKNKVMELVFGQANIEKEKLVEDDDEFRFGQPKQTTIKNENQEPKLGENGKPLQISLEESKQDMVSDVVNSPGAAPAKPPPFDPDDPFLGRWTAVLKILAQLKFVSVLFVAWFMGFGVGLIFTFLFWHLQDLGGSPTLFGVASVINHTSELLAYFLCSRFIATFGHIKVLYMGLVGNIVRFIYISCLTSPWMVLPFELVQGLTHAAVWATTCSYVMQAIPLTLRSSAQGILQGLHHGLGRGCGAVFGGMLVYSYGSEITFRAYGITCIFVLIAFIGVGVYLRRQGVSMESHIPHETLEDQAMTFNPHGVPSGMARDLSSNKLKQLDAEPVKSYGSTLGSDLKSDEGTQPAEQPVEDFNPRADYGYEYNAKVEKVKAIDPRNADTRTEDSINHKRGRTEKQVDDTDGFGRQHKKRDDRQPLTSERDVTDNQPEVKSEIEPHHARTHEAPRRHSLEHSEPRTERRERRRRQSGDIEGLREREDYSGQSLTLIQGRRLCSNNCRTSRHVHNVDVIHVTRSMTIAKMTRMDNINDREIRNIVIK</sequence>
<evidence type="ECO:0000256" key="6">
    <source>
        <dbReference type="SAM" id="MobiDB-lite"/>
    </source>
</evidence>
<proteinExistence type="inferred from homology"/>
<feature type="transmembrane region" description="Helical" evidence="7">
    <location>
        <begin position="194"/>
        <end position="211"/>
    </location>
</feature>
<evidence type="ECO:0000256" key="5">
    <source>
        <dbReference type="ARBA" id="ARBA00023136"/>
    </source>
</evidence>
<feature type="transmembrane region" description="Helical" evidence="7">
    <location>
        <begin position="30"/>
        <end position="50"/>
    </location>
</feature>
<dbReference type="InterPro" id="IPR051717">
    <property type="entry name" value="MFS_MFSD6"/>
</dbReference>
<feature type="transmembrane region" description="Helical" evidence="7">
    <location>
        <begin position="440"/>
        <end position="464"/>
    </location>
</feature>
<dbReference type="PANTHER" id="PTHR16172">
    <property type="entry name" value="MAJOR FACILITATOR SUPERFAMILY DOMAIN-CONTAINING PROTEIN 6-LIKE"/>
    <property type="match status" value="1"/>
</dbReference>
<evidence type="ECO:0000256" key="3">
    <source>
        <dbReference type="ARBA" id="ARBA00022692"/>
    </source>
</evidence>
<feature type="transmembrane region" description="Helical" evidence="7">
    <location>
        <begin position="231"/>
        <end position="251"/>
    </location>
</feature>
<feature type="transmembrane region" description="Helical" evidence="7">
    <location>
        <begin position="90"/>
        <end position="109"/>
    </location>
</feature>
<comment type="similarity">
    <text evidence="2">Belongs to the major facilitator superfamily. MFSD6 family.</text>
</comment>
<evidence type="ECO:0000256" key="2">
    <source>
        <dbReference type="ARBA" id="ARBA00005241"/>
    </source>
</evidence>
<dbReference type="Proteomes" id="UP001164746">
    <property type="component" value="Chromosome 7"/>
</dbReference>
<dbReference type="PANTHER" id="PTHR16172:SF2">
    <property type="entry name" value="MAJOR FACILITATOR SUPERFAMILY DOMAIN-CONTAINING PROTEIN 6"/>
    <property type="match status" value="1"/>
</dbReference>
<keyword evidence="5 7" id="KW-0472">Membrane</keyword>
<reference evidence="9" key="1">
    <citation type="submission" date="2022-11" db="EMBL/GenBank/DDBJ databases">
        <title>Centuries of genome instability and evolution in soft-shell clam transmissible cancer (bioRxiv).</title>
        <authorList>
            <person name="Hart S.F.M."/>
            <person name="Yonemitsu M.A."/>
            <person name="Giersch R.M."/>
            <person name="Beal B.F."/>
            <person name="Arriagada G."/>
            <person name="Davis B.W."/>
            <person name="Ostrander E.A."/>
            <person name="Goff S.P."/>
            <person name="Metzger M.J."/>
        </authorList>
    </citation>
    <scope>NUCLEOTIDE SEQUENCE</scope>
    <source>
        <strain evidence="9">MELC-2E11</strain>
        <tissue evidence="9">Siphon/mantle</tissue>
    </source>
</reference>
<evidence type="ECO:0000259" key="8">
    <source>
        <dbReference type="Pfam" id="PF12832"/>
    </source>
</evidence>
<dbReference type="Gene3D" id="1.20.1250.20">
    <property type="entry name" value="MFS general substrate transporter like domains"/>
    <property type="match status" value="2"/>
</dbReference>
<dbReference type="InterPro" id="IPR036259">
    <property type="entry name" value="MFS_trans_sf"/>
</dbReference>
<feature type="region of interest" description="Disordered" evidence="6">
    <location>
        <begin position="604"/>
        <end position="632"/>
    </location>
</feature>
<dbReference type="CDD" id="cd17335">
    <property type="entry name" value="MFS_MFSD6"/>
    <property type="match status" value="1"/>
</dbReference>
<dbReference type="InterPro" id="IPR024989">
    <property type="entry name" value="MFS_assoc_dom"/>
</dbReference>
<protein>
    <submittedName>
        <fullName evidence="9">MFSD6-like protein</fullName>
    </submittedName>
</protein>
<evidence type="ECO:0000256" key="1">
    <source>
        <dbReference type="ARBA" id="ARBA00004141"/>
    </source>
</evidence>
<feature type="transmembrane region" description="Helical" evidence="7">
    <location>
        <begin position="375"/>
        <end position="397"/>
    </location>
</feature>
<keyword evidence="10" id="KW-1185">Reference proteome</keyword>